<name>A0A7W7W556_9ACTN</name>
<keyword evidence="5 16" id="KW-0808">Transferase</keyword>
<dbReference type="Pfam" id="PF08242">
    <property type="entry name" value="Methyltransf_12"/>
    <property type="match status" value="1"/>
</dbReference>
<dbReference type="Gene3D" id="3.40.50.150">
    <property type="entry name" value="Vaccinia Virus protein VP39"/>
    <property type="match status" value="1"/>
</dbReference>
<gene>
    <name evidence="16" type="ORF">F4561_004240</name>
</gene>
<dbReference type="GO" id="GO:0046872">
    <property type="term" value="F:metal ion binding"/>
    <property type="evidence" value="ECO:0007669"/>
    <property type="project" value="UniProtKB-KW"/>
</dbReference>
<accession>A0A7W7W556</accession>
<evidence type="ECO:0000256" key="3">
    <source>
        <dbReference type="ARBA" id="ARBA00021330"/>
    </source>
</evidence>
<dbReference type="PANTHER" id="PTHR21404:SF3">
    <property type="entry name" value="SMALL RNA 2'-O-METHYLTRANSFERASE"/>
    <property type="match status" value="1"/>
</dbReference>
<evidence type="ECO:0000256" key="2">
    <source>
        <dbReference type="ARBA" id="ARBA00009026"/>
    </source>
</evidence>
<evidence type="ECO:0000256" key="4">
    <source>
        <dbReference type="ARBA" id="ARBA00022603"/>
    </source>
</evidence>
<keyword evidence="6" id="KW-0949">S-adenosyl-L-methionine</keyword>
<evidence type="ECO:0000256" key="7">
    <source>
        <dbReference type="ARBA" id="ARBA00022723"/>
    </source>
</evidence>
<dbReference type="InterPro" id="IPR026610">
    <property type="entry name" value="Hen1"/>
</dbReference>
<feature type="compositionally biased region" description="Low complexity" evidence="13">
    <location>
        <begin position="219"/>
        <end position="233"/>
    </location>
</feature>
<comment type="caution">
    <text evidence="16">The sequence shown here is derived from an EMBL/GenBank/DDBJ whole genome shotgun (WGS) entry which is preliminary data.</text>
</comment>
<dbReference type="Proteomes" id="UP000523007">
    <property type="component" value="Unassembled WGS sequence"/>
</dbReference>
<evidence type="ECO:0000256" key="11">
    <source>
        <dbReference type="ARBA" id="ARBA00035025"/>
    </source>
</evidence>
<keyword evidence="4 16" id="KW-0489">Methyltransferase</keyword>
<feature type="region of interest" description="Disordered" evidence="13">
    <location>
        <begin position="215"/>
        <end position="242"/>
    </location>
</feature>
<dbReference type="SUPFAM" id="SSF53335">
    <property type="entry name" value="S-adenosyl-L-methionine-dependent methyltransferases"/>
    <property type="match status" value="1"/>
</dbReference>
<dbReference type="EMBL" id="JACHJT010000001">
    <property type="protein sequence ID" value="MBB4933420.1"/>
    <property type="molecule type" value="Genomic_DNA"/>
</dbReference>
<keyword evidence="10" id="KW-0943">RNA-mediated gene silencing</keyword>
<dbReference type="GO" id="GO:0001510">
    <property type="term" value="P:RNA methylation"/>
    <property type="evidence" value="ECO:0007669"/>
    <property type="project" value="InterPro"/>
</dbReference>
<dbReference type="InterPro" id="IPR013217">
    <property type="entry name" value="Methyltransf_12"/>
</dbReference>
<dbReference type="InterPro" id="IPR038546">
    <property type="entry name" value="Hen1_N_sf"/>
</dbReference>
<evidence type="ECO:0000256" key="8">
    <source>
        <dbReference type="ARBA" id="ARBA00022842"/>
    </source>
</evidence>
<dbReference type="InterPro" id="IPR029063">
    <property type="entry name" value="SAM-dependent_MTases_sf"/>
</dbReference>
<dbReference type="Gene3D" id="3.30.1610.20">
    <property type="entry name" value="Hen1, N-terminal domain"/>
    <property type="match status" value="1"/>
</dbReference>
<evidence type="ECO:0000313" key="16">
    <source>
        <dbReference type="EMBL" id="MBB4933420.1"/>
    </source>
</evidence>
<organism evidence="16 17">
    <name type="scientific">Lipingzhangella halophila</name>
    <dbReference type="NCBI Taxonomy" id="1783352"/>
    <lineage>
        <taxon>Bacteria</taxon>
        <taxon>Bacillati</taxon>
        <taxon>Actinomycetota</taxon>
        <taxon>Actinomycetes</taxon>
        <taxon>Streptosporangiales</taxon>
        <taxon>Nocardiopsidaceae</taxon>
        <taxon>Lipingzhangella</taxon>
    </lineage>
</organism>
<dbReference type="EC" id="2.1.1.386" evidence="11"/>
<dbReference type="InterPro" id="IPR024740">
    <property type="entry name" value="Hen1_N"/>
</dbReference>
<evidence type="ECO:0000256" key="6">
    <source>
        <dbReference type="ARBA" id="ARBA00022691"/>
    </source>
</evidence>
<evidence type="ECO:0000256" key="9">
    <source>
        <dbReference type="ARBA" id="ARBA00022884"/>
    </source>
</evidence>
<dbReference type="AlphaFoldDB" id="A0A7W7W556"/>
<dbReference type="GO" id="GO:0031047">
    <property type="term" value="P:regulatory ncRNA-mediated gene silencing"/>
    <property type="evidence" value="ECO:0007669"/>
    <property type="project" value="UniProtKB-KW"/>
</dbReference>
<dbReference type="RefSeq" id="WP_184581031.1">
    <property type="nucleotide sequence ID" value="NZ_JACHJT010000001.1"/>
</dbReference>
<evidence type="ECO:0000313" key="17">
    <source>
        <dbReference type="Proteomes" id="UP000523007"/>
    </source>
</evidence>
<keyword evidence="7" id="KW-0479">Metal-binding</keyword>
<dbReference type="GO" id="GO:0003723">
    <property type="term" value="F:RNA binding"/>
    <property type="evidence" value="ECO:0007669"/>
    <property type="project" value="UniProtKB-KW"/>
</dbReference>
<evidence type="ECO:0000259" key="15">
    <source>
        <dbReference type="Pfam" id="PF12623"/>
    </source>
</evidence>
<keyword evidence="9" id="KW-0694">RNA-binding</keyword>
<feature type="domain" description="Hen1 N-terminal" evidence="15">
    <location>
        <begin position="240"/>
        <end position="272"/>
    </location>
</feature>
<protein>
    <recommendedName>
        <fullName evidence="3">Small RNA 2'-O-methyltransferase</fullName>
        <ecNumber evidence="11">2.1.1.386</ecNumber>
    </recommendedName>
</protein>
<dbReference type="GO" id="GO:0090486">
    <property type="term" value="F:small RNA 2'-O-methyltransferase activity"/>
    <property type="evidence" value="ECO:0007669"/>
    <property type="project" value="UniProtKB-EC"/>
</dbReference>
<evidence type="ECO:0000256" key="13">
    <source>
        <dbReference type="SAM" id="MobiDB-lite"/>
    </source>
</evidence>
<evidence type="ECO:0000256" key="12">
    <source>
        <dbReference type="ARBA" id="ARBA00048418"/>
    </source>
</evidence>
<keyword evidence="8" id="KW-0460">Magnesium</keyword>
<feature type="domain" description="Hen1 N-terminal" evidence="15">
    <location>
        <begin position="1"/>
        <end position="211"/>
    </location>
</feature>
<evidence type="ECO:0000256" key="1">
    <source>
        <dbReference type="ARBA" id="ARBA00001946"/>
    </source>
</evidence>
<keyword evidence="17" id="KW-1185">Reference proteome</keyword>
<sequence length="519" mass="56853">MLLTIRTEHEPATDLGYLLHKHPDRVQRFDQSYGTAHVFYPHAGPESCTAALLLEVDPQQLSRARRGKREADFALAQYVNDRPYAASSLFAVALGNVFRSALNGRCAARPELAATAIPLTLHVPAVPCRAGTDRVRRLFEPLGWEVDADPVPLDPELPDWGDSGYVRLTLTGTQRLSDALSHLYVLLPVLDGAKHYWVAEDEVDKLLRAGGVRAHDTASDGATGADSTTAGEEGAAEDEAGWLATHPERGYIVRRYLARRTHLTRAAISRLAEVEDLATNETDDTRVTDPTLEEIPETAGPPAASDSAVPHRAVEGAERGPSLAEARLGAVLSALKAEGARRVIDVGCGSGKLVGRLLDDTSVELVTGVDVTASAITQARRRLRVDRMPEHQRRRLDLLIGSAVYRDGRFAGHDAAVLMEVVEHIDPERLPAMEHVVFGHTAPRTVVVTTPNAEYNVRYEGLGEGHLRHGDHRFEWTRAEFRAWAERVAEQFGYQTRYLPVGTDDPEVGPATQMGVFTR</sequence>
<comment type="cofactor">
    <cofactor evidence="1">
        <name>Mg(2+)</name>
        <dbReference type="ChEBI" id="CHEBI:18420"/>
    </cofactor>
</comment>
<dbReference type="Pfam" id="PF12623">
    <property type="entry name" value="Hen1_L"/>
    <property type="match status" value="2"/>
</dbReference>
<feature type="domain" description="Methyltransferase type 12" evidence="14">
    <location>
        <begin position="344"/>
        <end position="437"/>
    </location>
</feature>
<dbReference type="PANTHER" id="PTHR21404">
    <property type="entry name" value="HEN1"/>
    <property type="match status" value="1"/>
</dbReference>
<dbReference type="CDD" id="cd02440">
    <property type="entry name" value="AdoMet_MTases"/>
    <property type="match status" value="1"/>
</dbReference>
<evidence type="ECO:0000256" key="5">
    <source>
        <dbReference type="ARBA" id="ARBA00022679"/>
    </source>
</evidence>
<proteinExistence type="inferred from homology"/>
<comment type="similarity">
    <text evidence="2">Belongs to the methyltransferase superfamily. HEN1 family.</text>
</comment>
<reference evidence="16 17" key="1">
    <citation type="submission" date="2020-08" db="EMBL/GenBank/DDBJ databases">
        <title>Sequencing the genomes of 1000 actinobacteria strains.</title>
        <authorList>
            <person name="Klenk H.-P."/>
        </authorList>
    </citation>
    <scope>NUCLEOTIDE SEQUENCE [LARGE SCALE GENOMIC DNA]</scope>
    <source>
        <strain evidence="16 17">DSM 102030</strain>
    </source>
</reference>
<evidence type="ECO:0000256" key="10">
    <source>
        <dbReference type="ARBA" id="ARBA00023158"/>
    </source>
</evidence>
<evidence type="ECO:0000259" key="14">
    <source>
        <dbReference type="Pfam" id="PF08242"/>
    </source>
</evidence>
<comment type="catalytic activity">
    <reaction evidence="12">
        <text>small RNA 3'-end nucleotide + S-adenosyl-L-methionine = small RNA 3'-end 2'-O-methylnucleotide + S-adenosyl-L-homocysteine + H(+)</text>
        <dbReference type="Rhea" id="RHEA:37887"/>
        <dbReference type="Rhea" id="RHEA-COMP:10415"/>
        <dbReference type="Rhea" id="RHEA-COMP:10416"/>
        <dbReference type="ChEBI" id="CHEBI:15378"/>
        <dbReference type="ChEBI" id="CHEBI:57856"/>
        <dbReference type="ChEBI" id="CHEBI:59789"/>
        <dbReference type="ChEBI" id="CHEBI:74896"/>
        <dbReference type="ChEBI" id="CHEBI:74898"/>
        <dbReference type="EC" id="2.1.1.386"/>
    </reaction>
</comment>